<feature type="region of interest" description="Disordered" evidence="1">
    <location>
        <begin position="23"/>
        <end position="90"/>
    </location>
</feature>
<dbReference type="OMA" id="APIKQHR"/>
<dbReference type="AlphaFoldDB" id="Q6CNS7"/>
<sequence>MIQLTRVIKSSPVATQCLRRNFSASVMAGTTQKSKDPDQRMFDRNKKKLEELEHDSKTDDPNYKRPNLKSLKQKGKDAPIKQHRADDGVY</sequence>
<dbReference type="InParanoid" id="Q6CNS7"/>
<dbReference type="Proteomes" id="UP000000598">
    <property type="component" value="Chromosome E"/>
</dbReference>
<name>Q6CNS7_KLULA</name>
<feature type="compositionally biased region" description="Basic and acidic residues" evidence="1">
    <location>
        <begin position="74"/>
        <end position="90"/>
    </location>
</feature>
<proteinExistence type="predicted"/>
<protein>
    <submittedName>
        <fullName evidence="2">KLLA0E10253p</fullName>
    </submittedName>
</protein>
<accession>Q6CNS7</accession>
<gene>
    <name evidence="2" type="ORF">KLLA0_E10253g</name>
</gene>
<dbReference type="FunCoup" id="Q6CNS7">
    <property type="interactions" value="86"/>
</dbReference>
<keyword evidence="3" id="KW-1185">Reference proteome</keyword>
<evidence type="ECO:0000313" key="3">
    <source>
        <dbReference type="Proteomes" id="UP000000598"/>
    </source>
</evidence>
<dbReference type="HOGENOM" id="CLU_180256_0_0_1"/>
<evidence type="ECO:0000256" key="1">
    <source>
        <dbReference type="SAM" id="MobiDB-lite"/>
    </source>
</evidence>
<organism evidence="2 3">
    <name type="scientific">Kluyveromyces lactis (strain ATCC 8585 / CBS 2359 / DSM 70799 / NBRC 1267 / NRRL Y-1140 / WM37)</name>
    <name type="common">Yeast</name>
    <name type="synonym">Candida sphaerica</name>
    <dbReference type="NCBI Taxonomy" id="284590"/>
    <lineage>
        <taxon>Eukaryota</taxon>
        <taxon>Fungi</taxon>
        <taxon>Dikarya</taxon>
        <taxon>Ascomycota</taxon>
        <taxon>Saccharomycotina</taxon>
        <taxon>Saccharomycetes</taxon>
        <taxon>Saccharomycetales</taxon>
        <taxon>Saccharomycetaceae</taxon>
        <taxon>Kluyveromyces</taxon>
    </lineage>
</organism>
<feature type="compositionally biased region" description="Basic and acidic residues" evidence="1">
    <location>
        <begin position="33"/>
        <end position="63"/>
    </location>
</feature>
<dbReference type="KEGG" id="kla:KLLA0_E10253g"/>
<feature type="compositionally biased region" description="Polar residues" evidence="1">
    <location>
        <begin position="23"/>
        <end position="32"/>
    </location>
</feature>
<dbReference type="EMBL" id="CR382125">
    <property type="protein sequence ID" value="CAG99499.1"/>
    <property type="molecule type" value="Genomic_DNA"/>
</dbReference>
<dbReference type="PaxDb" id="284590-Q6CNS7"/>
<evidence type="ECO:0000313" key="2">
    <source>
        <dbReference type="EMBL" id="CAG99499.1"/>
    </source>
</evidence>
<reference evidence="2 3" key="1">
    <citation type="journal article" date="2004" name="Nature">
        <title>Genome evolution in yeasts.</title>
        <authorList>
            <consortium name="Genolevures"/>
            <person name="Dujon B."/>
            <person name="Sherman D."/>
            <person name="Fischer G."/>
            <person name="Durrens P."/>
            <person name="Casaregola S."/>
            <person name="Lafontaine I."/>
            <person name="de Montigny J."/>
            <person name="Marck C."/>
            <person name="Neuveglise C."/>
            <person name="Talla E."/>
            <person name="Goffard N."/>
            <person name="Frangeul L."/>
            <person name="Aigle M."/>
            <person name="Anthouard V."/>
            <person name="Babour A."/>
            <person name="Barbe V."/>
            <person name="Barnay S."/>
            <person name="Blanchin S."/>
            <person name="Beckerich J.M."/>
            <person name="Beyne E."/>
            <person name="Bleykasten C."/>
            <person name="Boisrame A."/>
            <person name="Boyer J."/>
            <person name="Cattolico L."/>
            <person name="Confanioleri F."/>
            <person name="de Daruvar A."/>
            <person name="Despons L."/>
            <person name="Fabre E."/>
            <person name="Fairhead C."/>
            <person name="Ferry-Dumazet H."/>
            <person name="Groppi A."/>
            <person name="Hantraye F."/>
            <person name="Hennequin C."/>
            <person name="Jauniaux N."/>
            <person name="Joyet P."/>
            <person name="Kachouri R."/>
            <person name="Kerrest A."/>
            <person name="Koszul R."/>
            <person name="Lemaire M."/>
            <person name="Lesur I."/>
            <person name="Ma L."/>
            <person name="Muller H."/>
            <person name="Nicaud J.M."/>
            <person name="Nikolski M."/>
            <person name="Oztas S."/>
            <person name="Ozier-Kalogeropoulos O."/>
            <person name="Pellenz S."/>
            <person name="Potier S."/>
            <person name="Richard G.F."/>
            <person name="Straub M.L."/>
            <person name="Suleau A."/>
            <person name="Swennene D."/>
            <person name="Tekaia F."/>
            <person name="Wesolowski-Louvel M."/>
            <person name="Westhof E."/>
            <person name="Wirth B."/>
            <person name="Zeniou-Meyer M."/>
            <person name="Zivanovic I."/>
            <person name="Bolotin-Fukuhara M."/>
            <person name="Thierry A."/>
            <person name="Bouchier C."/>
            <person name="Caudron B."/>
            <person name="Scarpelli C."/>
            <person name="Gaillardin C."/>
            <person name="Weissenbach J."/>
            <person name="Wincker P."/>
            <person name="Souciet J.L."/>
        </authorList>
    </citation>
    <scope>NUCLEOTIDE SEQUENCE [LARGE SCALE GENOMIC DNA]</scope>
    <source>
        <strain evidence="3">ATCC 8585 / CBS 2359 / DSM 70799 / NBRC 1267 / NRRL Y-1140 / WM37</strain>
    </source>
</reference>